<evidence type="ECO:0000256" key="1">
    <source>
        <dbReference type="ARBA" id="ARBA00023125"/>
    </source>
</evidence>
<dbReference type="Proteomes" id="UP000004994">
    <property type="component" value="Chromosome 12"/>
</dbReference>
<name>K4DDT7_SOLLC</name>
<feature type="chain" id="PRO_5003877283" description="Telomere repeat-binding protein 1-6-like ubiquitin-like domain-containing protein" evidence="2">
    <location>
        <begin position="27"/>
        <end position="155"/>
    </location>
</feature>
<dbReference type="PaxDb" id="4081-Solyc12g027690.1.1"/>
<protein>
    <recommendedName>
        <fullName evidence="3">Telomere repeat-binding protein 1-6-like ubiquitin-like domain-containing protein</fullName>
    </recommendedName>
</protein>
<dbReference type="Gramene" id="Solyc12g027690.1.1">
    <property type="protein sequence ID" value="Solyc12g027690.1.1"/>
    <property type="gene ID" value="Solyc12g027690.1"/>
</dbReference>
<organism evidence="4">
    <name type="scientific">Solanum lycopersicum</name>
    <name type="common">Tomato</name>
    <name type="synonym">Lycopersicon esculentum</name>
    <dbReference type="NCBI Taxonomy" id="4081"/>
    <lineage>
        <taxon>Eukaryota</taxon>
        <taxon>Viridiplantae</taxon>
        <taxon>Streptophyta</taxon>
        <taxon>Embryophyta</taxon>
        <taxon>Tracheophyta</taxon>
        <taxon>Spermatophyta</taxon>
        <taxon>Magnoliopsida</taxon>
        <taxon>eudicotyledons</taxon>
        <taxon>Gunneridae</taxon>
        <taxon>Pentapetalae</taxon>
        <taxon>asterids</taxon>
        <taxon>lamiids</taxon>
        <taxon>Solanales</taxon>
        <taxon>Solanaceae</taxon>
        <taxon>Solanoideae</taxon>
        <taxon>Solaneae</taxon>
        <taxon>Solanum</taxon>
        <taxon>Solanum subgen. Lycopersicon</taxon>
    </lineage>
</organism>
<dbReference type="InterPro" id="IPR031105">
    <property type="entry name" value="TRP_plant"/>
</dbReference>
<dbReference type="PANTHER" id="PTHR21717">
    <property type="entry name" value="TELOMERIC REPEAT BINDING PROTEIN"/>
    <property type="match status" value="1"/>
</dbReference>
<sequence length="155" mass="17201">MLYPVHLNNVLTAVLLLNHCFSLSDSNIFALYDSNTLLRTVMEAKTEILDGGLWICVVFQSNKVRDDNKTLLHAGISHDDNFDALGFSLKPQPSRVSPPLGPQGRSHVLPCETPQPLTSLILHFCFQSNSSSYRTYTSSPTSIFLSRTGDRACFP</sequence>
<reference evidence="4" key="2">
    <citation type="submission" date="2015-06" db="UniProtKB">
        <authorList>
            <consortium name="EnsemblPlants"/>
        </authorList>
    </citation>
    <scope>IDENTIFICATION</scope>
    <source>
        <strain evidence="4">cv. Heinz 1706</strain>
    </source>
</reference>
<dbReference type="InterPro" id="IPR057625">
    <property type="entry name" value="TPR1-6-like_ubiquitin"/>
</dbReference>
<keyword evidence="2" id="KW-0732">Signal</keyword>
<keyword evidence="5" id="KW-1185">Reference proteome</keyword>
<dbReference type="InParanoid" id="K4DDT7"/>
<dbReference type="EnsemblPlants" id="Solyc12g027690.1.1">
    <property type="protein sequence ID" value="Solyc12g027690.1.1"/>
    <property type="gene ID" value="Solyc12g027690.1"/>
</dbReference>
<dbReference type="STRING" id="4081.K4DDT7"/>
<dbReference type="Pfam" id="PF23603">
    <property type="entry name" value="Ubiquitin_TPR1"/>
    <property type="match status" value="1"/>
</dbReference>
<dbReference type="PANTHER" id="PTHR21717:SF70">
    <property type="entry name" value="TELOMERE REPEAT-BINDING PROTEIN 2-RELATED"/>
    <property type="match status" value="1"/>
</dbReference>
<reference evidence="4" key="1">
    <citation type="journal article" date="2012" name="Nature">
        <title>The tomato genome sequence provides insights into fleshy fruit evolution.</title>
        <authorList>
            <consortium name="Tomato Genome Consortium"/>
        </authorList>
    </citation>
    <scope>NUCLEOTIDE SEQUENCE [LARGE SCALE GENOMIC DNA]</scope>
    <source>
        <strain evidence="4">cv. Heinz 1706</strain>
    </source>
</reference>
<evidence type="ECO:0000313" key="4">
    <source>
        <dbReference type="EnsemblPlants" id="Solyc12g027690.1.1"/>
    </source>
</evidence>
<accession>K4DDT7</accession>
<evidence type="ECO:0000259" key="3">
    <source>
        <dbReference type="Pfam" id="PF23603"/>
    </source>
</evidence>
<dbReference type="PhylomeDB" id="K4DDT7"/>
<dbReference type="AlphaFoldDB" id="K4DDT7"/>
<feature type="domain" description="Telomere repeat-binding protein 1-6-like ubiquitin-like" evidence="3">
    <location>
        <begin position="36"/>
        <end position="79"/>
    </location>
</feature>
<proteinExistence type="predicted"/>
<keyword evidence="1" id="KW-0238">DNA-binding</keyword>
<evidence type="ECO:0000256" key="2">
    <source>
        <dbReference type="SAM" id="SignalP"/>
    </source>
</evidence>
<feature type="signal peptide" evidence="2">
    <location>
        <begin position="1"/>
        <end position="26"/>
    </location>
</feature>
<dbReference type="HOGENOM" id="CLU_1698540_0_0_1"/>
<dbReference type="GO" id="GO:0043565">
    <property type="term" value="F:sequence-specific DNA binding"/>
    <property type="evidence" value="ECO:0007669"/>
    <property type="project" value="UniProtKB-ARBA"/>
</dbReference>
<evidence type="ECO:0000313" key="5">
    <source>
        <dbReference type="Proteomes" id="UP000004994"/>
    </source>
</evidence>